<dbReference type="AlphaFoldDB" id="W0DC45"/>
<dbReference type="RefSeq" id="WP_025306161.1">
    <property type="nucleotide sequence ID" value="NZ_CP007028.1"/>
</dbReference>
<protein>
    <submittedName>
        <fullName evidence="1">Uncharacterized protein</fullName>
    </submittedName>
</protein>
<reference evidence="1 2" key="1">
    <citation type="submission" date="2013-12" db="EMBL/GenBank/DDBJ databases">
        <authorList>
            <consortium name="DOE Joint Genome Institute"/>
            <person name="Eisen J."/>
            <person name="Huntemann M."/>
            <person name="Han J."/>
            <person name="Chen A."/>
            <person name="Kyrpides N."/>
            <person name="Mavromatis K."/>
            <person name="Markowitz V."/>
            <person name="Palaniappan K."/>
            <person name="Ivanova N."/>
            <person name="Schaumberg A."/>
            <person name="Pati A."/>
            <person name="Liolios K."/>
            <person name="Nordberg H.P."/>
            <person name="Cantor M.N."/>
            <person name="Hua S.X."/>
            <person name="Woyke T."/>
        </authorList>
    </citation>
    <scope>NUCLEOTIDE SEQUENCE [LARGE SCALE GENOMIC DNA]</scope>
    <source>
        <strain evidence="1 2">DSM 23557</strain>
    </source>
</reference>
<evidence type="ECO:0000313" key="1">
    <source>
        <dbReference type="EMBL" id="AHE96129.1"/>
    </source>
</evidence>
<name>W0DC45_9AQUI</name>
<organism evidence="2">
    <name type="scientific">Thermocrinis ruber</name>
    <dbReference type="NCBI Taxonomy" id="75906"/>
    <lineage>
        <taxon>Bacteria</taxon>
        <taxon>Pseudomonadati</taxon>
        <taxon>Aquificota</taxon>
        <taxon>Aquificia</taxon>
        <taxon>Aquificales</taxon>
        <taxon>Aquificaceae</taxon>
        <taxon>Thermocrinis</taxon>
    </lineage>
</organism>
<sequence>MAIRVFERVDEKSLIKELTLRGWKEGKFNGKQAMFKEFEAYLWVAVMEECPYFLSLPKEENSRVHSEGMKELMKEVKELSHRLGFSLPVKPGGGYHV</sequence>
<accession>W0DC45</accession>
<proteinExistence type="predicted"/>
<gene>
    <name evidence="1" type="ORF">THERU_04985</name>
</gene>
<dbReference type="HOGENOM" id="CLU_2345722_0_0_0"/>
<dbReference type="Proteomes" id="UP000018914">
    <property type="component" value="Chromosome"/>
</dbReference>
<evidence type="ECO:0000313" key="2">
    <source>
        <dbReference type="Proteomes" id="UP000018914"/>
    </source>
</evidence>
<keyword evidence="2" id="KW-1185">Reference proteome</keyword>
<dbReference type="OrthoDB" id="14769at2"/>
<dbReference type="KEGG" id="trd:THERU_04985"/>
<dbReference type="EMBL" id="CP007028">
    <property type="protein sequence ID" value="AHE96129.1"/>
    <property type="molecule type" value="Genomic_DNA"/>
</dbReference>
<dbReference type="STRING" id="75906.THERU_04985"/>